<evidence type="ECO:0000313" key="5">
    <source>
        <dbReference type="EMBL" id="ALE20575.1"/>
    </source>
</evidence>
<dbReference type="InterPro" id="IPR008828">
    <property type="entry name" value="Sin1/Avo1"/>
</dbReference>
<evidence type="ECO:0000259" key="2">
    <source>
        <dbReference type="Pfam" id="PF05422"/>
    </source>
</evidence>
<reference evidence="5" key="1">
    <citation type="submission" date="2015-03" db="EMBL/GenBank/DDBJ databases">
        <title>Insulin signal pathway.</title>
        <authorList>
            <person name="Fu K."/>
        </authorList>
    </citation>
    <scope>NUCLEOTIDE SEQUENCE</scope>
</reference>
<evidence type="ECO:0000256" key="1">
    <source>
        <dbReference type="ARBA" id="ARBA00009407"/>
    </source>
</evidence>
<name>A0A0M4M1C8_LEPDE</name>
<dbReference type="InterPro" id="IPR032679">
    <property type="entry name" value="Sin1_N"/>
</dbReference>
<dbReference type="GO" id="GO:0038203">
    <property type="term" value="P:TORC2 signaling"/>
    <property type="evidence" value="ECO:0007669"/>
    <property type="project" value="TreeGrafter"/>
</dbReference>
<dbReference type="AlphaFoldDB" id="A0A0M4M1C8"/>
<dbReference type="Gene3D" id="2.30.29.30">
    <property type="entry name" value="Pleckstrin-homology domain (PH domain)/Phosphotyrosine-binding domain (PTB)"/>
    <property type="match status" value="1"/>
</dbReference>
<feature type="domain" description="Sin1 N-terminal" evidence="2">
    <location>
        <begin position="47"/>
        <end position="119"/>
    </location>
</feature>
<evidence type="ECO:0000259" key="3">
    <source>
        <dbReference type="Pfam" id="PF16978"/>
    </source>
</evidence>
<feature type="domain" description="SIN1-type PH" evidence="4">
    <location>
        <begin position="312"/>
        <end position="440"/>
    </location>
</feature>
<dbReference type="Pfam" id="PF05422">
    <property type="entry name" value="SIN1"/>
    <property type="match status" value="1"/>
</dbReference>
<organism evidence="5">
    <name type="scientific">Leptinotarsa decemlineata</name>
    <name type="common">Colorado potato beetle</name>
    <name type="synonym">Doryphora decemlineata</name>
    <dbReference type="NCBI Taxonomy" id="7539"/>
    <lineage>
        <taxon>Eukaryota</taxon>
        <taxon>Metazoa</taxon>
        <taxon>Ecdysozoa</taxon>
        <taxon>Arthropoda</taxon>
        <taxon>Hexapoda</taxon>
        <taxon>Insecta</taxon>
        <taxon>Pterygota</taxon>
        <taxon>Neoptera</taxon>
        <taxon>Endopterygota</taxon>
        <taxon>Coleoptera</taxon>
        <taxon>Polyphaga</taxon>
        <taxon>Cucujiformia</taxon>
        <taxon>Chrysomeloidea</taxon>
        <taxon>Chrysomelidae</taxon>
        <taxon>Chrysomelinae</taxon>
        <taxon>Doryphorini</taxon>
        <taxon>Leptinotarsa</taxon>
    </lineage>
</organism>
<proteinExistence type="evidence at transcript level"/>
<accession>A0A0M4M1C8</accession>
<dbReference type="OrthoDB" id="241990at2759"/>
<dbReference type="InterPro" id="IPR031567">
    <property type="entry name" value="CRIM_dom"/>
</dbReference>
<dbReference type="Pfam" id="PF16978">
    <property type="entry name" value="CRIM"/>
    <property type="match status" value="1"/>
</dbReference>
<feature type="domain" description="CRIM" evidence="3">
    <location>
        <begin position="130"/>
        <end position="257"/>
    </location>
</feature>
<sequence>MALYDNKYWLLSHIRNSFISTDDTGMCELVMVGESKDVKQHLKYAEPYPEPDESEDEEDDFESYEMQMEMDFNIRDRSNTVSHIEKIELARKKASKIRHIKWEKSENVNNDDMFVKKDISQSTESKKQGSMLTTLLNSHSEVPKNPYMEFAKFDGSGQVNIPTKKYKIFLTMLPPQQRNYPIHICCIASAKVLELIGLTLLKYSHNHGISNLKAAARYGLYITEEDGEVDRDFPCLDPKEPISKFGFTCLGLVEHSDITKSVSFPEESQNSSNENLGRTRLISEKAKVEETKQMENDMQAVEEHNKLMEAPLYRSFEAVMINKVKPRVEVNIGVSGERIEIDPVPQKGAKLLPFKLKAISHSIDSIASCEVTDIKADKSYFRIVYSTTNSGYPTGQRESSSSASSNSPSIQNSCNFKHYDFESDHSTTKHIVKKLKLILDLKSSFLRNEYLSSKEKKSNRRKNFNIMK</sequence>
<dbReference type="InterPro" id="IPR031313">
    <property type="entry name" value="Sin1_PH_dom"/>
</dbReference>
<comment type="similarity">
    <text evidence="1">Belongs to the SIN1 family.</text>
</comment>
<dbReference type="InterPro" id="IPR011993">
    <property type="entry name" value="PH-like_dom_sf"/>
</dbReference>
<dbReference type="PANTHER" id="PTHR13335:SF1">
    <property type="entry name" value="TARGET OF RAPAMYCIN COMPLEX 2 SUBUNIT MAPKAP1"/>
    <property type="match status" value="1"/>
</dbReference>
<dbReference type="Pfam" id="PF16979">
    <property type="entry name" value="SIN1_PH"/>
    <property type="match status" value="1"/>
</dbReference>
<dbReference type="EMBL" id="KR075856">
    <property type="protein sequence ID" value="ALE20575.1"/>
    <property type="molecule type" value="mRNA"/>
</dbReference>
<dbReference type="GO" id="GO:0005546">
    <property type="term" value="F:phosphatidylinositol-4,5-bisphosphate binding"/>
    <property type="evidence" value="ECO:0007669"/>
    <property type="project" value="TreeGrafter"/>
</dbReference>
<dbReference type="PANTHER" id="PTHR13335">
    <property type="entry name" value="TARGET OF RAPAMYCIN COMPLEX 2 SUBUNIT MAPKAP1"/>
    <property type="match status" value="1"/>
</dbReference>
<evidence type="ECO:0000259" key="4">
    <source>
        <dbReference type="Pfam" id="PF16979"/>
    </source>
</evidence>
<dbReference type="GO" id="GO:0031932">
    <property type="term" value="C:TORC2 complex"/>
    <property type="evidence" value="ECO:0007669"/>
    <property type="project" value="InterPro"/>
</dbReference>
<dbReference type="GO" id="GO:0005737">
    <property type="term" value="C:cytoplasm"/>
    <property type="evidence" value="ECO:0007669"/>
    <property type="project" value="TreeGrafter"/>
</dbReference>
<dbReference type="GO" id="GO:0005886">
    <property type="term" value="C:plasma membrane"/>
    <property type="evidence" value="ECO:0007669"/>
    <property type="project" value="TreeGrafter"/>
</dbReference>
<protein>
    <submittedName>
        <fullName evidence="5">Sin1</fullName>
    </submittedName>
</protein>